<dbReference type="GO" id="GO:0003677">
    <property type="term" value="F:DNA binding"/>
    <property type="evidence" value="ECO:0007669"/>
    <property type="project" value="UniProtKB-KW"/>
</dbReference>
<dbReference type="InterPro" id="IPR058560">
    <property type="entry name" value="DNA_primase_C"/>
</dbReference>
<feature type="compositionally biased region" description="Basic and acidic residues" evidence="10">
    <location>
        <begin position="556"/>
        <end position="566"/>
    </location>
</feature>
<comment type="caution">
    <text evidence="12">The sequence shown here is derived from an EMBL/GenBank/DDBJ whole genome shotgun (WGS) entry which is preliminary data.</text>
</comment>
<dbReference type="InterPro" id="IPR007238">
    <property type="entry name" value="DNA_primase_lsu_euk/arc"/>
</dbReference>
<keyword evidence="12" id="KW-0378">Hydrolase</keyword>
<dbReference type="Pfam" id="PF04104">
    <property type="entry name" value="DNA_primase_lrg"/>
    <property type="match status" value="1"/>
</dbReference>
<organism evidence="12 13">
    <name type="scientific">Tilletia horrida</name>
    <dbReference type="NCBI Taxonomy" id="155126"/>
    <lineage>
        <taxon>Eukaryota</taxon>
        <taxon>Fungi</taxon>
        <taxon>Dikarya</taxon>
        <taxon>Basidiomycota</taxon>
        <taxon>Ustilaginomycotina</taxon>
        <taxon>Exobasidiomycetes</taxon>
        <taxon>Tilletiales</taxon>
        <taxon>Tilletiaceae</taxon>
        <taxon>Tilletia</taxon>
    </lineage>
</organism>
<dbReference type="EMBL" id="JAPDMZ010000179">
    <property type="protein sequence ID" value="KAK0546840.1"/>
    <property type="molecule type" value="Genomic_DNA"/>
</dbReference>
<dbReference type="CDD" id="cd07322">
    <property type="entry name" value="PriL_PriS_Eukaryotic"/>
    <property type="match status" value="1"/>
</dbReference>
<dbReference type="InterPro" id="IPR016558">
    <property type="entry name" value="DNA_primase_lsu_euk"/>
</dbReference>
<evidence type="ECO:0000259" key="11">
    <source>
        <dbReference type="Pfam" id="PF04104"/>
    </source>
</evidence>
<comment type="cofactor">
    <cofactor evidence="1">
        <name>[4Fe-4S] cluster</name>
        <dbReference type="ChEBI" id="CHEBI:49883"/>
    </cofactor>
</comment>
<feature type="compositionally biased region" description="Acidic residues" evidence="10">
    <location>
        <begin position="542"/>
        <end position="553"/>
    </location>
</feature>
<dbReference type="EC" id="3.1.3.41" evidence="12"/>
<evidence type="ECO:0000256" key="8">
    <source>
        <dbReference type="ARBA" id="ARBA00023014"/>
    </source>
</evidence>
<keyword evidence="8" id="KW-0411">Iron-sulfur</keyword>
<protein>
    <submittedName>
        <fullName evidence="12">DNA primase subunit pri2</fullName>
        <ecNumber evidence="12">3.1.3.41</ecNumber>
    </submittedName>
</protein>
<keyword evidence="6" id="KW-0479">Metal-binding</keyword>
<evidence type="ECO:0000256" key="5">
    <source>
        <dbReference type="ARBA" id="ARBA00022705"/>
    </source>
</evidence>
<feature type="region of interest" description="Disordered" evidence="10">
    <location>
        <begin position="479"/>
        <end position="498"/>
    </location>
</feature>
<reference evidence="12" key="1">
    <citation type="journal article" date="2023" name="PhytoFront">
        <title>Draft Genome Resources of Seven Strains of Tilletia horrida, Causal Agent of Kernel Smut of Rice.</title>
        <authorList>
            <person name="Khanal S."/>
            <person name="Antony Babu S."/>
            <person name="Zhou X.G."/>
        </authorList>
    </citation>
    <scope>NUCLEOTIDE SEQUENCE</scope>
    <source>
        <strain evidence="12">TX6</strain>
    </source>
</reference>
<dbReference type="GO" id="GO:0006270">
    <property type="term" value="P:DNA replication initiation"/>
    <property type="evidence" value="ECO:0007669"/>
    <property type="project" value="TreeGrafter"/>
</dbReference>
<keyword evidence="5" id="KW-0235">DNA replication</keyword>
<proteinExistence type="inferred from homology"/>
<dbReference type="Gene3D" id="1.20.930.80">
    <property type="match status" value="1"/>
</dbReference>
<evidence type="ECO:0000256" key="1">
    <source>
        <dbReference type="ARBA" id="ARBA00001966"/>
    </source>
</evidence>
<evidence type="ECO:0000256" key="9">
    <source>
        <dbReference type="ARBA" id="ARBA00023125"/>
    </source>
</evidence>
<comment type="similarity">
    <text evidence="2">Belongs to the eukaryotic-type primase large subunit family.</text>
</comment>
<dbReference type="PANTHER" id="PTHR10537">
    <property type="entry name" value="DNA PRIMASE LARGE SUBUNIT"/>
    <property type="match status" value="1"/>
</dbReference>
<feature type="compositionally biased region" description="Low complexity" evidence="10">
    <location>
        <begin position="16"/>
        <end position="30"/>
    </location>
</feature>
<name>A0AAN6JS44_9BASI</name>
<keyword evidence="4" id="KW-0639">Primosome</keyword>
<dbReference type="PANTHER" id="PTHR10537:SF3">
    <property type="entry name" value="DNA PRIMASE LARGE SUBUNIT"/>
    <property type="match status" value="1"/>
</dbReference>
<evidence type="ECO:0000313" key="12">
    <source>
        <dbReference type="EMBL" id="KAK0546840.1"/>
    </source>
</evidence>
<evidence type="ECO:0000256" key="2">
    <source>
        <dbReference type="ARBA" id="ARBA00010564"/>
    </source>
</evidence>
<evidence type="ECO:0000256" key="10">
    <source>
        <dbReference type="SAM" id="MobiDB-lite"/>
    </source>
</evidence>
<feature type="domain" description="DNA primase large subunit C-terminal" evidence="11">
    <location>
        <begin position="324"/>
        <end position="501"/>
    </location>
</feature>
<feature type="region of interest" description="Disordered" evidence="10">
    <location>
        <begin position="1"/>
        <end position="43"/>
    </location>
</feature>
<evidence type="ECO:0000256" key="4">
    <source>
        <dbReference type="ARBA" id="ARBA00022515"/>
    </source>
</evidence>
<dbReference type="FunFam" id="1.20.930.80:FF:000003">
    <property type="entry name" value="DNA primase large subunit"/>
    <property type="match status" value="1"/>
</dbReference>
<feature type="region of interest" description="Disordered" evidence="10">
    <location>
        <begin position="526"/>
        <end position="586"/>
    </location>
</feature>
<evidence type="ECO:0000256" key="7">
    <source>
        <dbReference type="ARBA" id="ARBA00023004"/>
    </source>
</evidence>
<dbReference type="GO" id="GO:0016787">
    <property type="term" value="F:hydrolase activity"/>
    <property type="evidence" value="ECO:0007669"/>
    <property type="project" value="UniProtKB-KW"/>
</dbReference>
<dbReference type="Proteomes" id="UP001176517">
    <property type="component" value="Unassembled WGS sequence"/>
</dbReference>
<dbReference type="GO" id="GO:0051539">
    <property type="term" value="F:4 iron, 4 sulfur cluster binding"/>
    <property type="evidence" value="ECO:0007669"/>
    <property type="project" value="UniProtKB-KW"/>
</dbReference>
<dbReference type="GO" id="GO:0005658">
    <property type="term" value="C:alpha DNA polymerase:primase complex"/>
    <property type="evidence" value="ECO:0007669"/>
    <property type="project" value="TreeGrafter"/>
</dbReference>
<keyword evidence="3" id="KW-0004">4Fe-4S</keyword>
<accession>A0AAN6JS44</accession>
<dbReference type="AlphaFoldDB" id="A0AAN6JS44"/>
<dbReference type="Pfam" id="PF26466">
    <property type="entry name" value="DNA_primase_lrg_N"/>
    <property type="match status" value="1"/>
</dbReference>
<keyword evidence="7" id="KW-0408">Iron</keyword>
<keyword evidence="13" id="KW-1185">Reference proteome</keyword>
<evidence type="ECO:0000256" key="3">
    <source>
        <dbReference type="ARBA" id="ARBA00022485"/>
    </source>
</evidence>
<keyword evidence="9" id="KW-0238">DNA-binding</keyword>
<evidence type="ECO:0000313" key="13">
    <source>
        <dbReference type="Proteomes" id="UP001176517"/>
    </source>
</evidence>
<dbReference type="GO" id="GO:0046872">
    <property type="term" value="F:metal ion binding"/>
    <property type="evidence" value="ECO:0007669"/>
    <property type="project" value="UniProtKB-KW"/>
</dbReference>
<dbReference type="GO" id="GO:0006269">
    <property type="term" value="P:DNA replication, synthesis of primer"/>
    <property type="evidence" value="ECO:0007669"/>
    <property type="project" value="UniProtKB-KW"/>
</dbReference>
<sequence length="604" mass="66827">MQRAGHHNRPVISERAATAGSPATPGPNGLTPGGGARTTPAPAGMVAYRDKNHRYPYRLSFYTLPPTQEITLWQFETWAIDRLRVLADIESSQARNRSYAEMRDIVRETAKQYLPLNANSAIGQPTQAERQKDHVSHFVLRLAFARSDELRRRFAKAETMLFRMRFESDDSSERDAFIQSLNLNWERVSSEEKERLAPQLKSVSSWATANFAKEIYFKVPWTKVLDLVEKRRVVLVNGQAYVPSGEQVTLVVAEFHTQLLAALEQTARALPRLNEDDRLLPVLEHLSMGFLAGISSDFGGGGASGSGIGAELGQALRADMVEGLVRAHAPMCMRSLQETLVEKKHLKHFGRLQYNLFLKEMGLPIEEAMVFWRRSFANMTDDKFNKEHKYNIRHGYGLEGRRMNYPARSCQRILTQDQPGPQDTHGCPFRHFSPANLSAGLSAMYGIPAADQAEILSAVKAGHYHVGCTRLFELTHRKDGIKRGGGLDGKGESVSHPNRYFEQSFLLSRGGMQEDEGGSERAAVKMEGQDGGQAKAGRSGEMGDDEMGDEELDALVAEHEKQESQDKASSSSASAAVPMDVDQEGGIDADAEAALFEAMDAAAS</sequence>
<evidence type="ECO:0000256" key="6">
    <source>
        <dbReference type="ARBA" id="ARBA00022723"/>
    </source>
</evidence>
<gene>
    <name evidence="12" type="primary">PRI2</name>
    <name evidence="12" type="ORF">OC846_005107</name>
</gene>